<keyword evidence="2" id="KW-1185">Reference proteome</keyword>
<dbReference type="OrthoDB" id="10029313at2759"/>
<protein>
    <submittedName>
        <fullName evidence="1 3">Uncharacterized protein</fullName>
    </submittedName>
</protein>
<accession>A0A183T257</accession>
<dbReference type="WBParaSite" id="SSLN_0001096601-mRNA-1">
    <property type="protein sequence ID" value="SSLN_0001096601-mRNA-1"/>
    <property type="gene ID" value="SSLN_0001096601"/>
</dbReference>
<gene>
    <name evidence="1" type="ORF">SSLN_LOCUS10555</name>
</gene>
<evidence type="ECO:0000313" key="1">
    <source>
        <dbReference type="EMBL" id="VDL96940.1"/>
    </source>
</evidence>
<evidence type="ECO:0000313" key="3">
    <source>
        <dbReference type="WBParaSite" id="SSLN_0001096601-mRNA-1"/>
    </source>
</evidence>
<evidence type="ECO:0000313" key="2">
    <source>
        <dbReference type="Proteomes" id="UP000275846"/>
    </source>
</evidence>
<reference evidence="3" key="1">
    <citation type="submission" date="2016-06" db="UniProtKB">
        <authorList>
            <consortium name="WormBaseParasite"/>
        </authorList>
    </citation>
    <scope>IDENTIFICATION</scope>
</reference>
<reference evidence="1 2" key="2">
    <citation type="submission" date="2018-11" db="EMBL/GenBank/DDBJ databases">
        <authorList>
            <consortium name="Pathogen Informatics"/>
        </authorList>
    </citation>
    <scope>NUCLEOTIDE SEQUENCE [LARGE SCALE GENOMIC DNA]</scope>
    <source>
        <strain evidence="1 2">NST_G2</strain>
    </source>
</reference>
<sequence>MTQDLIGRWKVWMPVDTVGIWIPCLKRRTFCTKVTQGRKDLILVPVDKRRSKVILNRTDHAQRAKGLLKDRQSHVPSATNPVKTLVREINATLWTLENSGALSPVDQRIARAQDTALARFYVHKEGVPFQSIVSLKGTPTYGLANLLFRRLKFLTANSDTTVSSSTQFFEKLKGLSLLPSDVAISFDVTSLSTPQELAVETTELLLRRTATDTPKSFNF</sequence>
<proteinExistence type="predicted"/>
<name>A0A183T257_SCHSO</name>
<organism evidence="3">
    <name type="scientific">Schistocephalus solidus</name>
    <name type="common">Tapeworm</name>
    <dbReference type="NCBI Taxonomy" id="70667"/>
    <lineage>
        <taxon>Eukaryota</taxon>
        <taxon>Metazoa</taxon>
        <taxon>Spiralia</taxon>
        <taxon>Lophotrochozoa</taxon>
        <taxon>Platyhelminthes</taxon>
        <taxon>Cestoda</taxon>
        <taxon>Eucestoda</taxon>
        <taxon>Diphyllobothriidea</taxon>
        <taxon>Diphyllobothriidae</taxon>
        <taxon>Schistocephalus</taxon>
    </lineage>
</organism>
<dbReference type="Proteomes" id="UP000275846">
    <property type="component" value="Unassembled WGS sequence"/>
</dbReference>
<dbReference type="EMBL" id="UYSU01035951">
    <property type="protein sequence ID" value="VDL96940.1"/>
    <property type="molecule type" value="Genomic_DNA"/>
</dbReference>
<dbReference type="AlphaFoldDB" id="A0A183T257"/>